<accession>A0A834M528</accession>
<organism evidence="3 4">
    <name type="scientific">Rhynchophorus ferrugineus</name>
    <name type="common">Red palm weevil</name>
    <name type="synonym">Curculio ferrugineus</name>
    <dbReference type="NCBI Taxonomy" id="354439"/>
    <lineage>
        <taxon>Eukaryota</taxon>
        <taxon>Metazoa</taxon>
        <taxon>Ecdysozoa</taxon>
        <taxon>Arthropoda</taxon>
        <taxon>Hexapoda</taxon>
        <taxon>Insecta</taxon>
        <taxon>Pterygota</taxon>
        <taxon>Neoptera</taxon>
        <taxon>Endopterygota</taxon>
        <taxon>Coleoptera</taxon>
        <taxon>Polyphaga</taxon>
        <taxon>Cucujiformia</taxon>
        <taxon>Curculionidae</taxon>
        <taxon>Dryophthorinae</taxon>
        <taxon>Rhynchophorus</taxon>
    </lineage>
</organism>
<keyword evidence="4" id="KW-1185">Reference proteome</keyword>
<dbReference type="GO" id="GO:0008270">
    <property type="term" value="F:zinc ion binding"/>
    <property type="evidence" value="ECO:0007669"/>
    <property type="project" value="UniProtKB-KW"/>
</dbReference>
<dbReference type="PROSITE" id="PS50157">
    <property type="entry name" value="ZINC_FINGER_C2H2_2"/>
    <property type="match status" value="1"/>
</dbReference>
<dbReference type="AlphaFoldDB" id="A0A834M528"/>
<dbReference type="InterPro" id="IPR036236">
    <property type="entry name" value="Znf_C2H2_sf"/>
</dbReference>
<dbReference type="EMBL" id="JAACXV010013785">
    <property type="protein sequence ID" value="KAF7272336.1"/>
    <property type="molecule type" value="Genomic_DNA"/>
</dbReference>
<keyword evidence="1" id="KW-0862">Zinc</keyword>
<evidence type="ECO:0000259" key="2">
    <source>
        <dbReference type="PROSITE" id="PS50157"/>
    </source>
</evidence>
<evidence type="ECO:0000313" key="3">
    <source>
        <dbReference type="EMBL" id="KAF7272336.1"/>
    </source>
</evidence>
<dbReference type="Gene3D" id="3.30.160.60">
    <property type="entry name" value="Classic Zinc Finger"/>
    <property type="match status" value="1"/>
</dbReference>
<dbReference type="Pfam" id="PF00096">
    <property type="entry name" value="zf-C2H2"/>
    <property type="match status" value="2"/>
</dbReference>
<reference evidence="3" key="1">
    <citation type="submission" date="2020-08" db="EMBL/GenBank/DDBJ databases">
        <title>Genome sequencing and assembly of the red palm weevil Rhynchophorus ferrugineus.</title>
        <authorList>
            <person name="Dias G.B."/>
            <person name="Bergman C.M."/>
            <person name="Manee M."/>
        </authorList>
    </citation>
    <scope>NUCLEOTIDE SEQUENCE</scope>
    <source>
        <strain evidence="3">AA-2017</strain>
        <tissue evidence="3">Whole larva</tissue>
    </source>
</reference>
<dbReference type="Proteomes" id="UP000625711">
    <property type="component" value="Unassembled WGS sequence"/>
</dbReference>
<dbReference type="OrthoDB" id="3437960at2759"/>
<evidence type="ECO:0000313" key="4">
    <source>
        <dbReference type="Proteomes" id="UP000625711"/>
    </source>
</evidence>
<protein>
    <recommendedName>
        <fullName evidence="2">C2H2-type domain-containing protein</fullName>
    </recommendedName>
</protein>
<comment type="caution">
    <text evidence="3">The sequence shown here is derived from an EMBL/GenBank/DDBJ whole genome shotgun (WGS) entry which is preliminary data.</text>
</comment>
<proteinExistence type="predicted"/>
<sequence>MSTVWKDVQAFNVSEVTHEVRLWGHENVRMPLLSAQVEKKASFKATPVPHTQTNDDVRVCVFLHYRCGKTYKQKTHLLRHLNYECGVEPRFTCVCGRKFKQRSNFNRHFKTAHQQTAELEECPFTEYSTFC</sequence>
<dbReference type="InterPro" id="IPR013087">
    <property type="entry name" value="Znf_C2H2_type"/>
</dbReference>
<evidence type="ECO:0000256" key="1">
    <source>
        <dbReference type="PROSITE-ProRule" id="PRU00042"/>
    </source>
</evidence>
<gene>
    <name evidence="3" type="ORF">GWI33_014885</name>
</gene>
<name>A0A834M528_RHYFE</name>
<keyword evidence="1" id="KW-0863">Zinc-finger</keyword>
<dbReference type="SUPFAM" id="SSF57667">
    <property type="entry name" value="beta-beta-alpha zinc fingers"/>
    <property type="match status" value="1"/>
</dbReference>
<keyword evidence="1" id="KW-0479">Metal-binding</keyword>
<feature type="domain" description="C2H2-type" evidence="2">
    <location>
        <begin position="83"/>
        <end position="118"/>
    </location>
</feature>